<dbReference type="SUPFAM" id="SSF52743">
    <property type="entry name" value="Subtilisin-like"/>
    <property type="match status" value="1"/>
</dbReference>
<evidence type="ECO:0000256" key="4">
    <source>
        <dbReference type="ARBA" id="ARBA00022825"/>
    </source>
</evidence>
<dbReference type="PROSITE" id="PS51892">
    <property type="entry name" value="SUBTILASE"/>
    <property type="match status" value="1"/>
</dbReference>
<dbReference type="GO" id="GO:0006508">
    <property type="term" value="P:proteolysis"/>
    <property type="evidence" value="ECO:0007669"/>
    <property type="project" value="UniProtKB-KW"/>
</dbReference>
<comment type="caution">
    <text evidence="8">The sequence shown here is derived from an EMBL/GenBank/DDBJ whole genome shotgun (WGS) entry which is preliminary data.</text>
</comment>
<feature type="domain" description="Peptidase S8/S53" evidence="6">
    <location>
        <begin position="655"/>
        <end position="888"/>
    </location>
</feature>
<evidence type="ECO:0000256" key="3">
    <source>
        <dbReference type="ARBA" id="ARBA00022801"/>
    </source>
</evidence>
<dbReference type="AlphaFoldDB" id="A0A8H6KHW9"/>
<evidence type="ECO:0000259" key="6">
    <source>
        <dbReference type="Pfam" id="PF00082"/>
    </source>
</evidence>
<reference evidence="8" key="1">
    <citation type="journal article" date="2020" name="Phytopathology">
        <title>Genome Sequence Resources of Colletotrichum truncatum, C. plurivorum, C. musicola, and C. sojae: Four Species Pathogenic to Soybean (Glycine max).</title>
        <authorList>
            <person name="Rogerio F."/>
            <person name="Boufleur T.R."/>
            <person name="Ciampi-Guillardi M."/>
            <person name="Sukno S.A."/>
            <person name="Thon M.R."/>
            <person name="Massola Junior N.S."/>
            <person name="Baroncelli R."/>
        </authorList>
    </citation>
    <scope>NUCLEOTIDE SEQUENCE</scope>
    <source>
        <strain evidence="8">LFN0074</strain>
    </source>
</reference>
<dbReference type="CDD" id="cd00306">
    <property type="entry name" value="Peptidases_S8_S53"/>
    <property type="match status" value="1"/>
</dbReference>
<dbReference type="InterPro" id="IPR056002">
    <property type="entry name" value="DUF7580"/>
</dbReference>
<feature type="active site" description="Charge relay system" evidence="5">
    <location>
        <position position="709"/>
    </location>
</feature>
<accession>A0A8H6KHW9</accession>
<dbReference type="EMBL" id="WIGM01000252">
    <property type="protein sequence ID" value="KAF6831809.1"/>
    <property type="molecule type" value="Genomic_DNA"/>
</dbReference>
<dbReference type="OrthoDB" id="4828334at2759"/>
<keyword evidence="3 5" id="KW-0378">Hydrolase</keyword>
<evidence type="ECO:0000256" key="1">
    <source>
        <dbReference type="ARBA" id="ARBA00011073"/>
    </source>
</evidence>
<dbReference type="Pfam" id="PF00082">
    <property type="entry name" value="Peptidase_S8"/>
    <property type="match status" value="1"/>
</dbReference>
<dbReference type="Gene3D" id="3.40.50.200">
    <property type="entry name" value="Peptidase S8/S53 domain"/>
    <property type="match status" value="1"/>
</dbReference>
<evidence type="ECO:0000313" key="9">
    <source>
        <dbReference type="Proteomes" id="UP000639643"/>
    </source>
</evidence>
<evidence type="ECO:0000259" key="7">
    <source>
        <dbReference type="Pfam" id="PF24476"/>
    </source>
</evidence>
<sequence length="969" mass="108988">MTLLNFASDFFGNSARDVLTPDSEELSSLLRAVLPTLIAAVDGKRNALFELALPMQSTQESEKLLWDFHLRLYAGLTNLQAVIVQWSPADMIQSSSAEEARMKLLLEAVLSCFEERFLSRKDRNAGPAFKRLGIEYIPGTTLWKLRALKKSKRLPARDEEMSESYLRDIDLVMRLDSKKAAKRAELLLVIEAAFDFFVEMQFFSGEPTSPCPLQYLNYPMKHVAKLTKTLFGAIQSKWSCQCVESPSHVSRMARWNLTQHQRFDTAPVPEAARRAIREARTWDVVQFYRVFFPTTAREAEWQDTDIAVDFREYLDEENCKIDNDLCRVISSVKAGIRPRMAVWAKELWLLRADAEERPSVLTQIKEAEFVSLTELLLQHSSHKGGPSSRRSIGDAAWRPKDRLILSFILATTLLHLSQISGPCPRADLTSDSICFLRPSQRAPLDITRPYLTVKCALRSSTHPQQSSSAWNQPHRFPDILALGILLLEIERGAPVRLDTSQDPCVVAIKELDDWTMSLSLSAKDRSVPEGLRHAIAACIQPKQFKTHNLDKANIRDNDIRRYIFDRVIYPLEEALFTAYEIKPHMLPAYSDQRKAVVDGSGSFDGEEASQVDKYQRAAAVEWTENLEGIYDLVYACQDQCEEFAQRNGSDWRAERVKIAVLDTGLQLPESLRASYEDDGRIAVNESKSFVCKADGQASEHDWDSDCDGHGSRVGEIILRCAPCADLHVAKVFQTSRDLTNPALADQVHKQIADAIDLATNSWKVDMIVMCFGFDEPIRPIRDAINRATKTSKPPLFFAATRNEGAHREVAWPASDFSVIGISSTTAEGEASPFNSRERDDAYPILYAFGQNVPVNVASSSNPQHFEKKYVSGTSYATPVAASLAANLLGSVRMLVKTSSPEDRARFAHVPGDLQESRGMLRVLQGRMQSEHVSGQKSLLPWDFLCLDMMKENKLLREVDRAMNGKPSRG</sequence>
<keyword evidence="4 5" id="KW-0720">Serine protease</keyword>
<feature type="domain" description="DUF7580" evidence="7">
    <location>
        <begin position="287"/>
        <end position="575"/>
    </location>
</feature>
<keyword evidence="2 5" id="KW-0645">Protease</keyword>
<dbReference type="PANTHER" id="PTHR43806">
    <property type="entry name" value="PEPTIDASE S8"/>
    <property type="match status" value="1"/>
</dbReference>
<dbReference type="PANTHER" id="PTHR43806:SF58">
    <property type="entry name" value="ALKALINE PROTEASE 1-RELATED"/>
    <property type="match status" value="1"/>
</dbReference>
<organism evidence="8 9">
    <name type="scientific">Colletotrichum musicola</name>
    <dbReference type="NCBI Taxonomy" id="2175873"/>
    <lineage>
        <taxon>Eukaryota</taxon>
        <taxon>Fungi</taxon>
        <taxon>Dikarya</taxon>
        <taxon>Ascomycota</taxon>
        <taxon>Pezizomycotina</taxon>
        <taxon>Sordariomycetes</taxon>
        <taxon>Hypocreomycetidae</taxon>
        <taxon>Glomerellales</taxon>
        <taxon>Glomerellaceae</taxon>
        <taxon>Colletotrichum</taxon>
        <taxon>Colletotrichum orchidearum species complex</taxon>
    </lineage>
</organism>
<dbReference type="Proteomes" id="UP000639643">
    <property type="component" value="Unassembled WGS sequence"/>
</dbReference>
<evidence type="ECO:0000313" key="8">
    <source>
        <dbReference type="EMBL" id="KAF6831809.1"/>
    </source>
</evidence>
<dbReference type="Pfam" id="PF24476">
    <property type="entry name" value="DUF7580"/>
    <property type="match status" value="1"/>
</dbReference>
<gene>
    <name evidence="8" type="ORF">CMUS01_07196</name>
</gene>
<evidence type="ECO:0000256" key="5">
    <source>
        <dbReference type="PROSITE-ProRule" id="PRU01240"/>
    </source>
</evidence>
<proteinExistence type="inferred from homology"/>
<feature type="active site" description="Charge relay system" evidence="5">
    <location>
        <position position="662"/>
    </location>
</feature>
<evidence type="ECO:0000256" key="2">
    <source>
        <dbReference type="ARBA" id="ARBA00022670"/>
    </source>
</evidence>
<dbReference type="InterPro" id="IPR050131">
    <property type="entry name" value="Peptidase_S8_subtilisin-like"/>
</dbReference>
<dbReference type="InterPro" id="IPR015500">
    <property type="entry name" value="Peptidase_S8_subtilisin-rel"/>
</dbReference>
<protein>
    <submittedName>
        <fullName evidence="8">Subtilase</fullName>
    </submittedName>
</protein>
<comment type="similarity">
    <text evidence="1 5">Belongs to the peptidase S8 family.</text>
</comment>
<feature type="active site" description="Charge relay system" evidence="5">
    <location>
        <position position="874"/>
    </location>
</feature>
<keyword evidence="9" id="KW-1185">Reference proteome</keyword>
<dbReference type="PRINTS" id="PR00723">
    <property type="entry name" value="SUBTILISIN"/>
</dbReference>
<name>A0A8H6KHW9_9PEZI</name>
<dbReference type="GO" id="GO:0004252">
    <property type="term" value="F:serine-type endopeptidase activity"/>
    <property type="evidence" value="ECO:0007669"/>
    <property type="project" value="UniProtKB-UniRule"/>
</dbReference>
<dbReference type="InterPro" id="IPR036852">
    <property type="entry name" value="Peptidase_S8/S53_dom_sf"/>
</dbReference>
<dbReference type="InterPro" id="IPR000209">
    <property type="entry name" value="Peptidase_S8/S53_dom"/>
</dbReference>